<evidence type="ECO:0000256" key="1">
    <source>
        <dbReference type="SAM" id="MobiDB-lite"/>
    </source>
</evidence>
<name>A0AAW3JQ38_9FIRM</name>
<evidence type="ECO:0000313" key="3">
    <source>
        <dbReference type="Proteomes" id="UP000050833"/>
    </source>
</evidence>
<comment type="caution">
    <text evidence="2">The sequence shown here is derived from an EMBL/GenBank/DDBJ whole genome shotgun (WGS) entry which is preliminary data.</text>
</comment>
<gene>
    <name evidence="2" type="ORF">APZ18_06915</name>
</gene>
<dbReference type="Proteomes" id="UP000050833">
    <property type="component" value="Unassembled WGS sequence"/>
</dbReference>
<keyword evidence="3" id="KW-1185">Reference proteome</keyword>
<organism evidence="2 3">
    <name type="scientific">Butyribacter intestini</name>
    <dbReference type="NCBI Taxonomy" id="1703332"/>
    <lineage>
        <taxon>Bacteria</taxon>
        <taxon>Bacillati</taxon>
        <taxon>Bacillota</taxon>
        <taxon>Clostridia</taxon>
        <taxon>Lachnospirales</taxon>
        <taxon>Lachnospiraceae</taxon>
        <taxon>Butyribacter</taxon>
    </lineage>
</organism>
<evidence type="ECO:0000313" key="2">
    <source>
        <dbReference type="EMBL" id="KQC84486.1"/>
    </source>
</evidence>
<sequence length="253" mass="27626">MLADPVSTSEIQRMKQGYELLHTRLATFAHSSVTINESDTLSLSKARTDGISEGISKGISLTQSKTNSKGRYFGGSASAGVSFVVSANVGFNAGVNSSTANTTGKTNTTTETNQRSRSVTDTVSSSKTAGKSLQLTYENRSVKALLDKIDIPAESKAAFIRYTKAVTKDEVQKLRGQVVYSLFNYEIAFGLAKGKENNISSWYDCIKEMLEPDIMLLSENDQQKIIALLTKEQARIDGTAEIVDLFERLMDHI</sequence>
<dbReference type="EMBL" id="LLKB01000005">
    <property type="protein sequence ID" value="KQC84486.1"/>
    <property type="molecule type" value="Genomic_DNA"/>
</dbReference>
<proteinExistence type="predicted"/>
<dbReference type="AlphaFoldDB" id="A0AAW3JQ38"/>
<reference evidence="2 3" key="1">
    <citation type="submission" date="2015-10" db="EMBL/GenBank/DDBJ databases">
        <title>Butyribacter intestini gen. nov., sp. nov., a butyric acid-producing bacterium of the family Lachnospiraceae isolated from the human faeces.</title>
        <authorList>
            <person name="Zou Y."/>
            <person name="Xue W."/>
            <person name="Luo G."/>
            <person name="Lv M."/>
        </authorList>
    </citation>
    <scope>NUCLEOTIDE SEQUENCE [LARGE SCALE GENOMIC DNA]</scope>
    <source>
        <strain evidence="2 3">TF01-11</strain>
    </source>
</reference>
<feature type="region of interest" description="Disordered" evidence="1">
    <location>
        <begin position="96"/>
        <end position="125"/>
    </location>
</feature>
<accession>A0AAW3JQ38</accession>
<protein>
    <submittedName>
        <fullName evidence="2">Uncharacterized protein</fullName>
    </submittedName>
</protein>